<evidence type="ECO:0000256" key="8">
    <source>
        <dbReference type="SAM" id="Phobius"/>
    </source>
</evidence>
<dbReference type="GO" id="GO:0016020">
    <property type="term" value="C:membrane"/>
    <property type="evidence" value="ECO:0007669"/>
    <property type="project" value="UniProtKB-SubCell"/>
</dbReference>
<name>A0A2J6QPR4_9HELO</name>
<evidence type="ECO:0000313" key="10">
    <source>
        <dbReference type="EMBL" id="PMD28266.1"/>
    </source>
</evidence>
<dbReference type="InterPro" id="IPR035952">
    <property type="entry name" value="Rhomboid-like_sf"/>
</dbReference>
<feature type="region of interest" description="Disordered" evidence="7">
    <location>
        <begin position="42"/>
        <end position="82"/>
    </location>
</feature>
<feature type="transmembrane region" description="Helical" evidence="8">
    <location>
        <begin position="172"/>
        <end position="193"/>
    </location>
</feature>
<feature type="transmembrane region" description="Helical" evidence="8">
    <location>
        <begin position="87"/>
        <end position="105"/>
    </location>
</feature>
<dbReference type="SUPFAM" id="SSF144091">
    <property type="entry name" value="Rhomboid-like"/>
    <property type="match status" value="1"/>
</dbReference>
<comment type="similarity">
    <text evidence="2">Belongs to the peptidase S54 family.</text>
</comment>
<feature type="transmembrane region" description="Helical" evidence="8">
    <location>
        <begin position="266"/>
        <end position="284"/>
    </location>
</feature>
<dbReference type="InterPro" id="IPR022764">
    <property type="entry name" value="Peptidase_S54_rhomboid_dom"/>
</dbReference>
<proteinExistence type="inferred from homology"/>
<evidence type="ECO:0000313" key="11">
    <source>
        <dbReference type="Proteomes" id="UP000235672"/>
    </source>
</evidence>
<feature type="transmembrane region" description="Helical" evidence="8">
    <location>
        <begin position="234"/>
        <end position="254"/>
    </location>
</feature>
<feature type="domain" description="Peptidase S54 rhomboid" evidence="9">
    <location>
        <begin position="139"/>
        <end position="286"/>
    </location>
</feature>
<feature type="transmembrane region" description="Helical" evidence="8">
    <location>
        <begin position="205"/>
        <end position="227"/>
    </location>
</feature>
<evidence type="ECO:0000256" key="3">
    <source>
        <dbReference type="ARBA" id="ARBA00022692"/>
    </source>
</evidence>
<dbReference type="Gene3D" id="1.20.1540.10">
    <property type="entry name" value="Rhomboid-like"/>
    <property type="match status" value="1"/>
</dbReference>
<evidence type="ECO:0000259" key="9">
    <source>
        <dbReference type="Pfam" id="PF01694"/>
    </source>
</evidence>
<feature type="transmembrane region" description="Helical" evidence="8">
    <location>
        <begin position="141"/>
        <end position="165"/>
    </location>
</feature>
<dbReference type="PANTHER" id="PTHR43731:SF14">
    <property type="entry name" value="PRESENILIN-ASSOCIATED RHOMBOID-LIKE PROTEIN, MITOCHONDRIAL"/>
    <property type="match status" value="1"/>
</dbReference>
<evidence type="ECO:0000256" key="2">
    <source>
        <dbReference type="ARBA" id="ARBA00009045"/>
    </source>
</evidence>
<dbReference type="AlphaFoldDB" id="A0A2J6QPR4"/>
<keyword evidence="6 8" id="KW-0472">Membrane</keyword>
<dbReference type="InterPro" id="IPR050925">
    <property type="entry name" value="Rhomboid_protease_S54"/>
</dbReference>
<evidence type="ECO:0000256" key="7">
    <source>
        <dbReference type="SAM" id="MobiDB-lite"/>
    </source>
</evidence>
<gene>
    <name evidence="10" type="ORF">NA56DRAFT_639931</name>
</gene>
<reference evidence="10 11" key="1">
    <citation type="submission" date="2016-05" db="EMBL/GenBank/DDBJ databases">
        <title>A degradative enzymes factory behind the ericoid mycorrhizal symbiosis.</title>
        <authorList>
            <consortium name="DOE Joint Genome Institute"/>
            <person name="Martino E."/>
            <person name="Morin E."/>
            <person name="Grelet G."/>
            <person name="Kuo A."/>
            <person name="Kohler A."/>
            <person name="Daghino S."/>
            <person name="Barry K."/>
            <person name="Choi C."/>
            <person name="Cichocki N."/>
            <person name="Clum A."/>
            <person name="Copeland A."/>
            <person name="Hainaut M."/>
            <person name="Haridas S."/>
            <person name="Labutti K."/>
            <person name="Lindquist E."/>
            <person name="Lipzen A."/>
            <person name="Khouja H.-R."/>
            <person name="Murat C."/>
            <person name="Ohm R."/>
            <person name="Olson A."/>
            <person name="Spatafora J."/>
            <person name="Veneault-Fourrey C."/>
            <person name="Henrissat B."/>
            <person name="Grigoriev I."/>
            <person name="Martin F."/>
            <person name="Perotto S."/>
        </authorList>
    </citation>
    <scope>NUCLEOTIDE SEQUENCE [LARGE SCALE GENOMIC DNA]</scope>
    <source>
        <strain evidence="10 11">UAMH 7357</strain>
    </source>
</reference>
<dbReference type="PANTHER" id="PTHR43731">
    <property type="entry name" value="RHOMBOID PROTEASE"/>
    <property type="match status" value="1"/>
</dbReference>
<dbReference type="EMBL" id="KZ613464">
    <property type="protein sequence ID" value="PMD28266.1"/>
    <property type="molecule type" value="Genomic_DNA"/>
</dbReference>
<dbReference type="OrthoDB" id="418595at2759"/>
<dbReference type="STRING" id="1745343.A0A2J6QPR4"/>
<evidence type="ECO:0000256" key="1">
    <source>
        <dbReference type="ARBA" id="ARBA00004141"/>
    </source>
</evidence>
<keyword evidence="4" id="KW-0378">Hydrolase</keyword>
<keyword evidence="3 8" id="KW-0812">Transmembrane</keyword>
<evidence type="ECO:0000256" key="4">
    <source>
        <dbReference type="ARBA" id="ARBA00022801"/>
    </source>
</evidence>
<protein>
    <recommendedName>
        <fullName evidence="9">Peptidase S54 rhomboid domain-containing protein</fullName>
    </recommendedName>
</protein>
<keyword evidence="5 8" id="KW-1133">Transmembrane helix</keyword>
<keyword evidence="11" id="KW-1185">Reference proteome</keyword>
<evidence type="ECO:0000256" key="5">
    <source>
        <dbReference type="ARBA" id="ARBA00022989"/>
    </source>
</evidence>
<dbReference type="Proteomes" id="UP000235672">
    <property type="component" value="Unassembled WGS sequence"/>
</dbReference>
<organism evidence="10 11">
    <name type="scientific">Hyaloscypha hepaticicola</name>
    <dbReference type="NCBI Taxonomy" id="2082293"/>
    <lineage>
        <taxon>Eukaryota</taxon>
        <taxon>Fungi</taxon>
        <taxon>Dikarya</taxon>
        <taxon>Ascomycota</taxon>
        <taxon>Pezizomycotina</taxon>
        <taxon>Leotiomycetes</taxon>
        <taxon>Helotiales</taxon>
        <taxon>Hyaloscyphaceae</taxon>
        <taxon>Hyaloscypha</taxon>
    </lineage>
</organism>
<evidence type="ECO:0000256" key="6">
    <source>
        <dbReference type="ARBA" id="ARBA00023136"/>
    </source>
</evidence>
<comment type="subcellular location">
    <subcellularLocation>
        <location evidence="1">Membrane</location>
        <topology evidence="1">Multi-pass membrane protein</topology>
    </subcellularLocation>
</comment>
<sequence>MSFLRQTSRLGYLQQLQLQPIARCLLNERVYKPALQQLRRPFSTSIARRKGQPSPRVRAQQKPQKYDELNTHTPPPAPPRSFNSPNIVVGGIVGACIGMFIYSGYVNSTLKTNPSSEAIAKQMWLNDNFIHSLRNMKEGRYYTIVTSAFMHSSLPHLAFNILGLWGFGRTIVLCYGTPSFLVLYFGSVVAGGLLENYIWMRRKQWNHGGLGASGGVLGVFAATACWIPYGTVGFLFVPMPIWVGAALTVGISVGGMQDPPLWMPSFGHAAHLGGMAFGALWWLVAMRKGRLPRR</sequence>
<dbReference type="GO" id="GO:0004252">
    <property type="term" value="F:serine-type endopeptidase activity"/>
    <property type="evidence" value="ECO:0007669"/>
    <property type="project" value="InterPro"/>
</dbReference>
<accession>A0A2J6QPR4</accession>
<dbReference type="Pfam" id="PF01694">
    <property type="entry name" value="Rhomboid"/>
    <property type="match status" value="1"/>
</dbReference>